<dbReference type="InterPro" id="IPR036390">
    <property type="entry name" value="WH_DNA-bd_sf"/>
</dbReference>
<protein>
    <recommendedName>
        <fullName evidence="7">Replication protein A C-terminal domain-containing protein</fullName>
    </recommendedName>
</protein>
<comment type="caution">
    <text evidence="8">The sequence shown here is derived from an EMBL/GenBank/DDBJ whole genome shotgun (WGS) entry which is preliminary data.</text>
</comment>
<dbReference type="InterPro" id="IPR014646">
    <property type="entry name" value="Rfa2/RPA32"/>
</dbReference>
<dbReference type="GO" id="GO:0006289">
    <property type="term" value="P:nucleotide-excision repair"/>
    <property type="evidence" value="ECO:0007669"/>
    <property type="project" value="TreeGrafter"/>
</dbReference>
<dbReference type="Pfam" id="PF08784">
    <property type="entry name" value="RPA_C"/>
    <property type="match status" value="1"/>
</dbReference>
<dbReference type="InterPro" id="IPR040260">
    <property type="entry name" value="RFA2-like"/>
</dbReference>
<dbReference type="EMBL" id="JAXCGZ010006032">
    <property type="protein sequence ID" value="KAK7080244.1"/>
    <property type="molecule type" value="Genomic_DNA"/>
</dbReference>
<dbReference type="GO" id="GO:0006260">
    <property type="term" value="P:DNA replication"/>
    <property type="evidence" value="ECO:0007669"/>
    <property type="project" value="UniProtKB-KW"/>
</dbReference>
<proteinExistence type="inferred from homology"/>
<comment type="similarity">
    <text evidence="2">Belongs to the replication factor A protein 2 family.</text>
</comment>
<dbReference type="Gene3D" id="2.40.50.140">
    <property type="entry name" value="Nucleic acid-binding proteins"/>
    <property type="match status" value="1"/>
</dbReference>
<dbReference type="Proteomes" id="UP001381693">
    <property type="component" value="Unassembled WGS sequence"/>
</dbReference>
<feature type="region of interest" description="Disordered" evidence="6">
    <location>
        <begin position="1"/>
        <end position="42"/>
    </location>
</feature>
<keyword evidence="4" id="KW-0238">DNA-binding</keyword>
<dbReference type="FunFam" id="1.10.10.10:FF:000168">
    <property type="entry name" value="Replication protein A 32 kDa subunit"/>
    <property type="match status" value="1"/>
</dbReference>
<accession>A0AAN9AAA8</accession>
<evidence type="ECO:0000313" key="9">
    <source>
        <dbReference type="Proteomes" id="UP001381693"/>
    </source>
</evidence>
<evidence type="ECO:0000256" key="2">
    <source>
        <dbReference type="ARBA" id="ARBA00007815"/>
    </source>
</evidence>
<keyword evidence="9" id="KW-1185">Reference proteome</keyword>
<feature type="domain" description="Replication protein A C-terminal" evidence="7">
    <location>
        <begin position="182"/>
        <end position="272"/>
    </location>
</feature>
<evidence type="ECO:0000256" key="6">
    <source>
        <dbReference type="SAM" id="MobiDB-lite"/>
    </source>
</evidence>
<dbReference type="GO" id="GO:0003697">
    <property type="term" value="F:single-stranded DNA binding"/>
    <property type="evidence" value="ECO:0007669"/>
    <property type="project" value="TreeGrafter"/>
</dbReference>
<evidence type="ECO:0000259" key="7">
    <source>
        <dbReference type="Pfam" id="PF08784"/>
    </source>
</evidence>
<gene>
    <name evidence="8" type="ORF">SK128_019891</name>
</gene>
<feature type="compositionally biased region" description="Gly residues" evidence="6">
    <location>
        <begin position="1"/>
        <end position="19"/>
    </location>
</feature>
<dbReference type="GO" id="GO:0000781">
    <property type="term" value="C:chromosome, telomeric region"/>
    <property type="evidence" value="ECO:0007669"/>
    <property type="project" value="TreeGrafter"/>
</dbReference>
<dbReference type="GO" id="GO:0000724">
    <property type="term" value="P:double-strand break repair via homologous recombination"/>
    <property type="evidence" value="ECO:0007669"/>
    <property type="project" value="TreeGrafter"/>
</dbReference>
<evidence type="ECO:0000256" key="5">
    <source>
        <dbReference type="ARBA" id="ARBA00023242"/>
    </source>
</evidence>
<name>A0AAN9AAA8_HALRR</name>
<organism evidence="8 9">
    <name type="scientific">Halocaridina rubra</name>
    <name type="common">Hawaiian red shrimp</name>
    <dbReference type="NCBI Taxonomy" id="373956"/>
    <lineage>
        <taxon>Eukaryota</taxon>
        <taxon>Metazoa</taxon>
        <taxon>Ecdysozoa</taxon>
        <taxon>Arthropoda</taxon>
        <taxon>Crustacea</taxon>
        <taxon>Multicrustacea</taxon>
        <taxon>Malacostraca</taxon>
        <taxon>Eumalacostraca</taxon>
        <taxon>Eucarida</taxon>
        <taxon>Decapoda</taxon>
        <taxon>Pleocyemata</taxon>
        <taxon>Caridea</taxon>
        <taxon>Atyoidea</taxon>
        <taxon>Atyidae</taxon>
        <taxon>Halocaridina</taxon>
    </lineage>
</organism>
<dbReference type="SUPFAM" id="SSF46785">
    <property type="entry name" value="Winged helix' DNA-binding domain"/>
    <property type="match status" value="1"/>
</dbReference>
<dbReference type="InterPro" id="IPR012340">
    <property type="entry name" value="NA-bd_OB-fold"/>
</dbReference>
<reference evidence="8 9" key="1">
    <citation type="submission" date="2023-11" db="EMBL/GenBank/DDBJ databases">
        <title>Halocaridina rubra genome assembly.</title>
        <authorList>
            <person name="Smith C."/>
        </authorList>
    </citation>
    <scope>NUCLEOTIDE SEQUENCE [LARGE SCALE GENOMIC DNA]</scope>
    <source>
        <strain evidence="8">EP-1</strain>
        <tissue evidence="8">Whole</tissue>
    </source>
</reference>
<keyword evidence="5" id="KW-0539">Nucleus</keyword>
<evidence type="ECO:0000256" key="4">
    <source>
        <dbReference type="ARBA" id="ARBA00023125"/>
    </source>
</evidence>
<comment type="subcellular location">
    <subcellularLocation>
        <location evidence="1">Nucleus</location>
    </subcellularLocation>
</comment>
<dbReference type="CDD" id="cd04478">
    <property type="entry name" value="RPA2_DBD_D"/>
    <property type="match status" value="1"/>
</dbReference>
<evidence type="ECO:0000313" key="8">
    <source>
        <dbReference type="EMBL" id="KAK7080244.1"/>
    </source>
</evidence>
<dbReference type="AlphaFoldDB" id="A0AAN9AAA8"/>
<dbReference type="PANTHER" id="PTHR13989:SF16">
    <property type="entry name" value="REPLICATION PROTEIN A2"/>
    <property type="match status" value="1"/>
</dbReference>
<dbReference type="InterPro" id="IPR014892">
    <property type="entry name" value="RPA_C"/>
</dbReference>
<keyword evidence="3" id="KW-0235">DNA replication</keyword>
<dbReference type="GO" id="GO:0035861">
    <property type="term" value="C:site of double-strand break"/>
    <property type="evidence" value="ECO:0007669"/>
    <property type="project" value="TreeGrafter"/>
</dbReference>
<dbReference type="PANTHER" id="PTHR13989">
    <property type="entry name" value="REPLICATION PROTEIN A-RELATED"/>
    <property type="match status" value="1"/>
</dbReference>
<dbReference type="Gene3D" id="1.10.10.10">
    <property type="entry name" value="Winged helix-like DNA-binding domain superfamily/Winged helix DNA-binding domain"/>
    <property type="match status" value="1"/>
</dbReference>
<sequence length="279" mass="30203">MWNSTGGGFDSGFGGGNDGGFMNTQGGAFASPAGQGEKKGRRTQNLVPLTLRSIHNSPDDTLKIHNTEVHMFKVVGLIQAVDITSTKITYTISDTTSDIEVVHWLEEQDAVDTQPLREMTYCQVFGILRTQGNKRYILSHRIRPVEDLNLITTHILEVMYAVAKIQQIEKMQSSGVMETSTSAGGGMANSLVGASGFDGNTSMGSGGFSGMQGLNPTQHMVFQVIRNCAGETGVNKDVICQQLEGKINKMQIGSVLDYLSSEGHIYSTIDEDHFKTTDG</sequence>
<dbReference type="SUPFAM" id="SSF50249">
    <property type="entry name" value="Nucleic acid-binding proteins"/>
    <property type="match status" value="1"/>
</dbReference>
<dbReference type="PIRSF" id="PIRSF036949">
    <property type="entry name" value="RPA32"/>
    <property type="match status" value="1"/>
</dbReference>
<evidence type="ECO:0000256" key="3">
    <source>
        <dbReference type="ARBA" id="ARBA00022705"/>
    </source>
</evidence>
<evidence type="ECO:0000256" key="1">
    <source>
        <dbReference type="ARBA" id="ARBA00004123"/>
    </source>
</evidence>
<dbReference type="GO" id="GO:0005662">
    <property type="term" value="C:DNA replication factor A complex"/>
    <property type="evidence" value="ECO:0007669"/>
    <property type="project" value="TreeGrafter"/>
</dbReference>
<dbReference type="InterPro" id="IPR036388">
    <property type="entry name" value="WH-like_DNA-bd_sf"/>
</dbReference>